<evidence type="ECO:0000256" key="1">
    <source>
        <dbReference type="ARBA" id="ARBA00004418"/>
    </source>
</evidence>
<organism evidence="5 6">
    <name type="scientific">Funiculus sociatus GB2-A5</name>
    <dbReference type="NCBI Taxonomy" id="2933946"/>
    <lineage>
        <taxon>Bacteria</taxon>
        <taxon>Bacillati</taxon>
        <taxon>Cyanobacteriota</taxon>
        <taxon>Cyanophyceae</taxon>
        <taxon>Coleofasciculales</taxon>
        <taxon>Coleofasciculaceae</taxon>
        <taxon>Funiculus</taxon>
    </lineage>
</organism>
<dbReference type="Pfam" id="PF13379">
    <property type="entry name" value="NMT1_2"/>
    <property type="match status" value="1"/>
</dbReference>
<proteinExistence type="inferred from homology"/>
<evidence type="ECO:0000256" key="4">
    <source>
        <dbReference type="SAM" id="SignalP"/>
    </source>
</evidence>
<feature type="signal peptide" evidence="4">
    <location>
        <begin position="1"/>
        <end position="21"/>
    </location>
</feature>
<keyword evidence="3 4" id="KW-0732">Signal</keyword>
<comment type="caution">
    <text evidence="5">The sequence shown here is derived from an EMBL/GenBank/DDBJ whole genome shotgun (WGS) entry which is preliminary data.</text>
</comment>
<gene>
    <name evidence="5" type="ORF">NDI37_04270</name>
</gene>
<reference evidence="5 6" key="1">
    <citation type="submission" date="2022-04" db="EMBL/GenBank/DDBJ databases">
        <title>Positive selection, recombination, and allopatry shape intraspecific diversity of widespread and dominant cyanobacteria.</title>
        <authorList>
            <person name="Wei J."/>
            <person name="Shu W."/>
            <person name="Hu C."/>
        </authorList>
    </citation>
    <scope>NUCLEOTIDE SEQUENCE [LARGE SCALE GENOMIC DNA]</scope>
    <source>
        <strain evidence="5 6">GB2-A5</strain>
    </source>
</reference>
<sequence>MKSRLLRFASLFLLSLVLVTACNGTTIVTSRPEQPPLEVGYNLWPGLFPIAIAQEKEFFTAQGVKVKPVYIQNFLESVSEFTAGQYDGVAITVGSLMSIIGKNPDVQIAMATDESSGSDSIVVRPDVKSVADLKGKRLGVRLGDGELFVSQMLQKHGLTTDDVTLVNVEGEAVPARFKSGDIQAGHTWEPYLSEVTKSGGRVLFTSKDTPGLISTVIVFRTSVVRDRPQDIQAFIRAWFQAQDYWKANPEESKALIAKTLSIKPEEVSTEGVKLYTLKDNLKAFTPGSTTESLYHTAKLYSDFYIRTGGLSTAPDIQKLINPSFVQPLQAGS</sequence>
<keyword evidence="6" id="KW-1185">Reference proteome</keyword>
<name>A0ABV0JJS2_9CYAN</name>
<dbReference type="PANTHER" id="PTHR30024:SF47">
    <property type="entry name" value="TAURINE-BINDING PERIPLASMIC PROTEIN"/>
    <property type="match status" value="1"/>
</dbReference>
<comment type="similarity">
    <text evidence="2">Belongs to the bacterial solute-binding protein SsuA/TauA family.</text>
</comment>
<dbReference type="Proteomes" id="UP001442494">
    <property type="component" value="Unassembled WGS sequence"/>
</dbReference>
<dbReference type="RefSeq" id="WP_190422505.1">
    <property type="nucleotide sequence ID" value="NZ_JAMPKK010000006.1"/>
</dbReference>
<comment type="subcellular location">
    <subcellularLocation>
        <location evidence="1">Periplasm</location>
    </subcellularLocation>
</comment>
<protein>
    <submittedName>
        <fullName evidence="5">ABC transporter substrate-binding protein</fullName>
    </submittedName>
</protein>
<dbReference type="Gene3D" id="3.40.190.10">
    <property type="entry name" value="Periplasmic binding protein-like II"/>
    <property type="match status" value="2"/>
</dbReference>
<dbReference type="EMBL" id="JAMPKK010000006">
    <property type="protein sequence ID" value="MEP0863681.1"/>
    <property type="molecule type" value="Genomic_DNA"/>
</dbReference>
<accession>A0ABV0JJS2</accession>
<feature type="chain" id="PRO_5047300436" evidence="4">
    <location>
        <begin position="22"/>
        <end position="332"/>
    </location>
</feature>
<evidence type="ECO:0000256" key="2">
    <source>
        <dbReference type="ARBA" id="ARBA00010742"/>
    </source>
</evidence>
<dbReference type="PANTHER" id="PTHR30024">
    <property type="entry name" value="ALIPHATIC SULFONATES-BINDING PROTEIN-RELATED"/>
    <property type="match status" value="1"/>
</dbReference>
<evidence type="ECO:0000313" key="5">
    <source>
        <dbReference type="EMBL" id="MEP0863681.1"/>
    </source>
</evidence>
<dbReference type="PROSITE" id="PS51257">
    <property type="entry name" value="PROKAR_LIPOPROTEIN"/>
    <property type="match status" value="1"/>
</dbReference>
<dbReference type="SUPFAM" id="SSF53850">
    <property type="entry name" value="Periplasmic binding protein-like II"/>
    <property type="match status" value="1"/>
</dbReference>
<evidence type="ECO:0000313" key="6">
    <source>
        <dbReference type="Proteomes" id="UP001442494"/>
    </source>
</evidence>
<evidence type="ECO:0000256" key="3">
    <source>
        <dbReference type="ARBA" id="ARBA00022729"/>
    </source>
</evidence>